<organism evidence="1 2">
    <name type="scientific">Galerina marginata (strain CBS 339.88)</name>
    <dbReference type="NCBI Taxonomy" id="685588"/>
    <lineage>
        <taxon>Eukaryota</taxon>
        <taxon>Fungi</taxon>
        <taxon>Dikarya</taxon>
        <taxon>Basidiomycota</taxon>
        <taxon>Agaricomycotina</taxon>
        <taxon>Agaricomycetes</taxon>
        <taxon>Agaricomycetidae</taxon>
        <taxon>Agaricales</taxon>
        <taxon>Agaricineae</taxon>
        <taxon>Strophariaceae</taxon>
        <taxon>Galerina</taxon>
    </lineage>
</organism>
<evidence type="ECO:0000313" key="1">
    <source>
        <dbReference type="EMBL" id="KDR79687.1"/>
    </source>
</evidence>
<sequence length="121" mass="14035">MQKNKELCLKVSFVWLSVCVPPGGHMRLYGVNSKQMYSLLKDDMRDFRSIVPFILVVLTYLNLTDDNDAIVLEDVQEDAVPGTVRLELRRPPSPVGIWNTFFRSIPRDPPIHAYIYTFRLH</sequence>
<accession>A0A067TBE9</accession>
<protein>
    <submittedName>
        <fullName evidence="1">Uncharacterized protein</fullName>
    </submittedName>
</protein>
<reference evidence="2" key="1">
    <citation type="journal article" date="2014" name="Proc. Natl. Acad. Sci. U.S.A.">
        <title>Extensive sampling of basidiomycete genomes demonstrates inadequacy of the white-rot/brown-rot paradigm for wood decay fungi.</title>
        <authorList>
            <person name="Riley R."/>
            <person name="Salamov A.A."/>
            <person name="Brown D.W."/>
            <person name="Nagy L.G."/>
            <person name="Floudas D."/>
            <person name="Held B.W."/>
            <person name="Levasseur A."/>
            <person name="Lombard V."/>
            <person name="Morin E."/>
            <person name="Otillar R."/>
            <person name="Lindquist E.A."/>
            <person name="Sun H."/>
            <person name="LaButti K.M."/>
            <person name="Schmutz J."/>
            <person name="Jabbour D."/>
            <person name="Luo H."/>
            <person name="Baker S.E."/>
            <person name="Pisabarro A.G."/>
            <person name="Walton J.D."/>
            <person name="Blanchette R.A."/>
            <person name="Henrissat B."/>
            <person name="Martin F."/>
            <person name="Cullen D."/>
            <person name="Hibbett D.S."/>
            <person name="Grigoriev I.V."/>
        </authorList>
    </citation>
    <scope>NUCLEOTIDE SEQUENCE [LARGE SCALE GENOMIC DNA]</scope>
    <source>
        <strain evidence="2">CBS 339.88</strain>
    </source>
</reference>
<dbReference type="HOGENOM" id="CLU_2038264_0_0_1"/>
<dbReference type="EMBL" id="KL142373">
    <property type="protein sequence ID" value="KDR79687.1"/>
    <property type="molecule type" value="Genomic_DNA"/>
</dbReference>
<gene>
    <name evidence="1" type="ORF">GALMADRAFT_243773</name>
</gene>
<evidence type="ECO:0000313" key="2">
    <source>
        <dbReference type="Proteomes" id="UP000027222"/>
    </source>
</evidence>
<name>A0A067TBE9_GALM3</name>
<keyword evidence="2" id="KW-1185">Reference proteome</keyword>
<dbReference type="Proteomes" id="UP000027222">
    <property type="component" value="Unassembled WGS sequence"/>
</dbReference>
<dbReference type="AlphaFoldDB" id="A0A067TBE9"/>
<proteinExistence type="predicted"/>